<comment type="similarity">
    <text evidence="1">Belongs to the LysR transcriptional regulatory family.</text>
</comment>
<evidence type="ECO:0000313" key="7">
    <source>
        <dbReference type="Proteomes" id="UP000031278"/>
    </source>
</evidence>
<dbReference type="InterPro" id="IPR058163">
    <property type="entry name" value="LysR-type_TF_proteobact-type"/>
</dbReference>
<evidence type="ECO:0000313" key="6">
    <source>
        <dbReference type="EMBL" id="KHT65096.1"/>
    </source>
</evidence>
<dbReference type="InterPro" id="IPR036388">
    <property type="entry name" value="WH-like_DNA-bd_sf"/>
</dbReference>
<dbReference type="GO" id="GO:0003700">
    <property type="term" value="F:DNA-binding transcription factor activity"/>
    <property type="evidence" value="ECO:0007669"/>
    <property type="project" value="InterPro"/>
</dbReference>
<dbReference type="Gene3D" id="1.10.10.10">
    <property type="entry name" value="Winged helix-like DNA-binding domain superfamily/Winged helix DNA-binding domain"/>
    <property type="match status" value="1"/>
</dbReference>
<dbReference type="InterPro" id="IPR000847">
    <property type="entry name" value="LysR_HTH_N"/>
</dbReference>
<dbReference type="Pfam" id="PF00126">
    <property type="entry name" value="HTH_1"/>
    <property type="match status" value="1"/>
</dbReference>
<name>A0A0B9H2D4_9GAMM</name>
<organism evidence="6 7">
    <name type="scientific">Photobacterium gaetbulicola</name>
    <dbReference type="NCBI Taxonomy" id="1295392"/>
    <lineage>
        <taxon>Bacteria</taxon>
        <taxon>Pseudomonadati</taxon>
        <taxon>Pseudomonadota</taxon>
        <taxon>Gammaproteobacteria</taxon>
        <taxon>Vibrionales</taxon>
        <taxon>Vibrionaceae</taxon>
        <taxon>Photobacterium</taxon>
    </lineage>
</organism>
<dbReference type="SUPFAM" id="SSF46785">
    <property type="entry name" value="Winged helix' DNA-binding domain"/>
    <property type="match status" value="1"/>
</dbReference>
<comment type="caution">
    <text evidence="6">The sequence shown here is derived from an EMBL/GenBank/DDBJ whole genome shotgun (WGS) entry which is preliminary data.</text>
</comment>
<evidence type="ECO:0000259" key="5">
    <source>
        <dbReference type="PROSITE" id="PS50931"/>
    </source>
</evidence>
<feature type="domain" description="HTH lysR-type" evidence="5">
    <location>
        <begin position="1"/>
        <end position="62"/>
    </location>
</feature>
<dbReference type="EMBL" id="JWLZ01000024">
    <property type="protein sequence ID" value="KHT65096.1"/>
    <property type="molecule type" value="Genomic_DNA"/>
</dbReference>
<dbReference type="FunFam" id="1.10.10.10:FF:000001">
    <property type="entry name" value="LysR family transcriptional regulator"/>
    <property type="match status" value="1"/>
</dbReference>
<keyword evidence="2" id="KW-0805">Transcription regulation</keyword>
<dbReference type="PROSITE" id="PS50931">
    <property type="entry name" value="HTH_LYSR"/>
    <property type="match status" value="1"/>
</dbReference>
<keyword evidence="3" id="KW-0238">DNA-binding</keyword>
<evidence type="ECO:0000256" key="1">
    <source>
        <dbReference type="ARBA" id="ARBA00009437"/>
    </source>
</evidence>
<protein>
    <submittedName>
        <fullName evidence="6">LysR family transcriptional regulator</fullName>
    </submittedName>
</protein>
<sequence>MKYDVSLLEIKLFLMTCQYGNFSEVARRQDMTPSSVSRKMAQLEEKVGTKLLHRHTRAISLTDEGAAFAKHCNEIIHQFEMVTKRIEQRTDTPRGSVKISAPVAFGRLHIAPYLAELLERYPLLKVELHQTDSFIDPALEGIDLLIRIGVLQDSSMRMKRFGNQQYVMAASPNYLKIHGTPQTPEDLAKHNCLVFKGTKGLQRWFIGTESLTPYDVSGTLYSNNAETLVSAAVNGAGLVVFPTWLIGEEIKSGQLLPVMANYQLSTTSEPQTISALYLETDNLAPKVRVVIDFFSQKYGSPCYWDNI</sequence>
<dbReference type="CDD" id="cd08422">
    <property type="entry name" value="PBP2_CrgA_like"/>
    <property type="match status" value="1"/>
</dbReference>
<gene>
    <name evidence="6" type="ORF">RJ45_02895</name>
</gene>
<evidence type="ECO:0000256" key="4">
    <source>
        <dbReference type="ARBA" id="ARBA00023163"/>
    </source>
</evidence>
<dbReference type="InterPro" id="IPR005119">
    <property type="entry name" value="LysR_subst-bd"/>
</dbReference>
<dbReference type="AlphaFoldDB" id="A0A0B9H2D4"/>
<dbReference type="PANTHER" id="PTHR30537">
    <property type="entry name" value="HTH-TYPE TRANSCRIPTIONAL REGULATOR"/>
    <property type="match status" value="1"/>
</dbReference>
<dbReference type="GO" id="GO:0003677">
    <property type="term" value="F:DNA binding"/>
    <property type="evidence" value="ECO:0007669"/>
    <property type="project" value="UniProtKB-KW"/>
</dbReference>
<dbReference type="Proteomes" id="UP000031278">
    <property type="component" value="Unassembled WGS sequence"/>
</dbReference>
<dbReference type="Gene3D" id="3.40.190.290">
    <property type="match status" value="1"/>
</dbReference>
<dbReference type="Pfam" id="PF03466">
    <property type="entry name" value="LysR_substrate"/>
    <property type="match status" value="1"/>
</dbReference>
<evidence type="ECO:0000256" key="2">
    <source>
        <dbReference type="ARBA" id="ARBA00023015"/>
    </source>
</evidence>
<evidence type="ECO:0000256" key="3">
    <source>
        <dbReference type="ARBA" id="ARBA00023125"/>
    </source>
</evidence>
<keyword evidence="4" id="KW-0804">Transcription</keyword>
<dbReference type="InterPro" id="IPR036390">
    <property type="entry name" value="WH_DNA-bd_sf"/>
</dbReference>
<dbReference type="RefSeq" id="WP_039457765.1">
    <property type="nucleotide sequence ID" value="NZ_JWLZ01000024.1"/>
</dbReference>
<proteinExistence type="inferred from homology"/>
<reference evidence="6 7" key="1">
    <citation type="submission" date="2014-12" db="EMBL/GenBank/DDBJ databases">
        <title>Genome sequencing of Photobacterium gaetbulicola AD005a.</title>
        <authorList>
            <person name="Adrian T.G.S."/>
            <person name="Chan K.G."/>
        </authorList>
    </citation>
    <scope>NUCLEOTIDE SEQUENCE [LARGE SCALE GENOMIC DNA]</scope>
    <source>
        <strain evidence="6 7">AD005a</strain>
    </source>
</reference>
<dbReference type="SUPFAM" id="SSF53850">
    <property type="entry name" value="Periplasmic binding protein-like II"/>
    <property type="match status" value="1"/>
</dbReference>
<dbReference type="PANTHER" id="PTHR30537:SF5">
    <property type="entry name" value="HTH-TYPE TRANSCRIPTIONAL ACTIVATOR TTDR-RELATED"/>
    <property type="match status" value="1"/>
</dbReference>
<accession>A0A0B9H2D4</accession>